<gene>
    <name evidence="2" type="ORF">FCL42_15095</name>
</gene>
<dbReference type="AlphaFoldDB" id="A0A4U1BPV6"/>
<dbReference type="Proteomes" id="UP000305675">
    <property type="component" value="Unassembled WGS sequence"/>
</dbReference>
<dbReference type="Gene3D" id="1.50.10.140">
    <property type="match status" value="1"/>
</dbReference>
<dbReference type="InterPro" id="IPR021478">
    <property type="entry name" value="DUF3131"/>
</dbReference>
<dbReference type="PROSITE" id="PS51257">
    <property type="entry name" value="PROKAR_LIPOPROTEIN"/>
    <property type="match status" value="1"/>
</dbReference>
<evidence type="ECO:0000313" key="2">
    <source>
        <dbReference type="EMBL" id="TKB53007.1"/>
    </source>
</evidence>
<dbReference type="OrthoDB" id="9147113at2"/>
<proteinExistence type="predicted"/>
<feature type="domain" description="DUF3131" evidence="1">
    <location>
        <begin position="72"/>
        <end position="445"/>
    </location>
</feature>
<reference evidence="2 3" key="1">
    <citation type="submission" date="2019-04" db="EMBL/GenBank/DDBJ databases">
        <authorList>
            <person name="Hwang J.C."/>
        </authorList>
    </citation>
    <scope>NUCLEOTIDE SEQUENCE [LARGE SCALE GENOMIC DNA]</scope>
    <source>
        <strain evidence="2 3">IMCC35002</strain>
    </source>
</reference>
<dbReference type="Pfam" id="PF11329">
    <property type="entry name" value="DUF3131"/>
    <property type="match status" value="1"/>
</dbReference>
<name>A0A4U1BPV6_9GAMM</name>
<dbReference type="EMBL" id="SWCJ01000013">
    <property type="protein sequence ID" value="TKB53007.1"/>
    <property type="molecule type" value="Genomic_DNA"/>
</dbReference>
<evidence type="ECO:0000259" key="1">
    <source>
        <dbReference type="Pfam" id="PF11329"/>
    </source>
</evidence>
<organism evidence="2 3">
    <name type="scientific">Ferrimonas aestuarii</name>
    <dbReference type="NCBI Taxonomy" id="2569539"/>
    <lineage>
        <taxon>Bacteria</taxon>
        <taxon>Pseudomonadati</taxon>
        <taxon>Pseudomonadota</taxon>
        <taxon>Gammaproteobacteria</taxon>
        <taxon>Alteromonadales</taxon>
        <taxon>Ferrimonadaceae</taxon>
        <taxon>Ferrimonas</taxon>
    </lineage>
</organism>
<keyword evidence="3" id="KW-1185">Reference proteome</keyword>
<evidence type="ECO:0000313" key="3">
    <source>
        <dbReference type="Proteomes" id="UP000305675"/>
    </source>
</evidence>
<comment type="caution">
    <text evidence="2">The sequence shown here is derived from an EMBL/GenBank/DDBJ whole genome shotgun (WGS) entry which is preliminary data.</text>
</comment>
<protein>
    <submittedName>
        <fullName evidence="2">DUF3131 domain-containing protein</fullName>
    </submittedName>
</protein>
<sequence length="488" mass="55970">MMSLARTFVSACRLATAVRPAVLVLIAASLVAGCGVVARSVKDGYDNIANSDLFWHGRHGELDESEQLWIELAWTYVGNNTHPGTGLVGALDGYSSFTMTNLAEYLVALHAANEFELLKEKEFDERLSALLKFLNTMPLYDNALPNRVYHIETGNMVDFGAQPGAVGWSAIEIGRLLIWLNYYRRHYPRFAEYIDKAVLRWDFCRLIDDSGSLTGGRVVDGQLERYQEGRLGYEEYAAYGYYLWGFEPSQADQFEPYQSRRFYQVTLLADGRDPRVDGVYDPLLPTPYWYAGMEFNWDRWDDLESSDTSYSRLDMARQARNLYLIQERRWQRDKLYTARAEHVLSEAPFFVYDSVFGLGTPFATLDGDGNFHDDVALVSTKATFMMWSLFETEYTDKLMWITRHLYDPEKGWYEGRKELTGGYEQSVTLSTNAAVLQSLLYKRQGKLFKNPPPSSRLERLRGDEFYHPGRCQPATTPANLFIPSQNQP</sequence>
<accession>A0A4U1BPV6</accession>